<evidence type="ECO:0000259" key="1">
    <source>
        <dbReference type="Pfam" id="PF24764"/>
    </source>
</evidence>
<dbReference type="Pfam" id="PF24764">
    <property type="entry name" value="rva_4"/>
    <property type="match status" value="1"/>
</dbReference>
<sequence>MQFIHGYSLSKRHLIRILHKEGLYRHKNPTDIMDVLEFIMEEQRKSGVLHGYRWMYQKCKEKGINALKEEVRLLMRVLDPESVELRKAHRLRRRKYMSKGPNYIWHLDSYDKLRPFGICINGCVDGFSRKIMWLNAYYTNSDPKVIGGYFLETIQSLGGCPIIVRGDKGTENSHVCTFQRFFRRNGDDNFFDDKIFMYGCSTKCIEFWLALFDQLKAAGHFDGGFFDKNLVLFSFLGLIQDSRNNIHIDIFPVTISIVHFEFQIARTDLDETAKVWDSHLIRRSRNTNVPTGRPNIMYSIPELYSTDNYLCEIDDEEIEICKEHATFRSGIHCEEDIFNMCIQIIAENSLLIPKDPYHALDLYLELQQKIISLLP</sequence>
<protein>
    <recommendedName>
        <fullName evidence="1">Integrase core domain-containing protein</fullName>
    </recommendedName>
</protein>
<dbReference type="PANTHER" id="PTHR46791:SF13">
    <property type="entry name" value="CLR5 DOMAIN-CONTAINING PROTEIN"/>
    <property type="match status" value="1"/>
</dbReference>
<name>A0ABQ9FYR3_TEGGR</name>
<proteinExistence type="predicted"/>
<dbReference type="InterPro" id="IPR058913">
    <property type="entry name" value="Integrase_dom_put"/>
</dbReference>
<accession>A0ABQ9FYR3</accession>
<keyword evidence="3" id="KW-1185">Reference proteome</keyword>
<gene>
    <name evidence="2" type="ORF">KUTeg_000845</name>
</gene>
<evidence type="ECO:0000313" key="3">
    <source>
        <dbReference type="Proteomes" id="UP001217089"/>
    </source>
</evidence>
<reference evidence="2 3" key="1">
    <citation type="submission" date="2022-12" db="EMBL/GenBank/DDBJ databases">
        <title>Chromosome-level genome of Tegillarca granosa.</title>
        <authorList>
            <person name="Kim J."/>
        </authorList>
    </citation>
    <scope>NUCLEOTIDE SEQUENCE [LARGE SCALE GENOMIC DNA]</scope>
    <source>
        <strain evidence="2">Teg-2019</strain>
        <tissue evidence="2">Adductor muscle</tissue>
    </source>
</reference>
<dbReference type="PANTHER" id="PTHR46791">
    <property type="entry name" value="EXPRESSED PROTEIN"/>
    <property type="match status" value="1"/>
</dbReference>
<comment type="caution">
    <text evidence="2">The sequence shown here is derived from an EMBL/GenBank/DDBJ whole genome shotgun (WGS) entry which is preliminary data.</text>
</comment>
<dbReference type="EMBL" id="JARBDR010000018">
    <property type="protein sequence ID" value="KAJ8322374.1"/>
    <property type="molecule type" value="Genomic_DNA"/>
</dbReference>
<evidence type="ECO:0000313" key="2">
    <source>
        <dbReference type="EMBL" id="KAJ8322374.1"/>
    </source>
</evidence>
<dbReference type="Proteomes" id="UP001217089">
    <property type="component" value="Unassembled WGS sequence"/>
</dbReference>
<organism evidence="2 3">
    <name type="scientific">Tegillarca granosa</name>
    <name type="common">Malaysian cockle</name>
    <name type="synonym">Anadara granosa</name>
    <dbReference type="NCBI Taxonomy" id="220873"/>
    <lineage>
        <taxon>Eukaryota</taxon>
        <taxon>Metazoa</taxon>
        <taxon>Spiralia</taxon>
        <taxon>Lophotrochozoa</taxon>
        <taxon>Mollusca</taxon>
        <taxon>Bivalvia</taxon>
        <taxon>Autobranchia</taxon>
        <taxon>Pteriomorphia</taxon>
        <taxon>Arcoida</taxon>
        <taxon>Arcoidea</taxon>
        <taxon>Arcidae</taxon>
        <taxon>Tegillarca</taxon>
    </lineage>
</organism>
<feature type="domain" description="Integrase core" evidence="1">
    <location>
        <begin position="96"/>
        <end position="216"/>
    </location>
</feature>